<keyword evidence="10 15" id="KW-0223">Dioxygenase</keyword>
<dbReference type="EC" id="1.13.11.2" evidence="5"/>
<dbReference type="GO" id="GO:0018577">
    <property type="term" value="F:catechol 2,3-dioxygenase activity"/>
    <property type="evidence" value="ECO:0007669"/>
    <property type="project" value="UniProtKB-EC"/>
</dbReference>
<feature type="domain" description="VOC" evidence="16">
    <location>
        <begin position="152"/>
        <end position="271"/>
    </location>
</feature>
<dbReference type="Pfam" id="PF00903">
    <property type="entry name" value="Glyoxalase"/>
    <property type="match status" value="1"/>
</dbReference>
<evidence type="ECO:0000256" key="4">
    <source>
        <dbReference type="ARBA" id="ARBA00011881"/>
    </source>
</evidence>
<dbReference type="EMBL" id="JMQN01000011">
    <property type="protein sequence ID" value="KEA65334.1"/>
    <property type="molecule type" value="Genomic_DNA"/>
</dbReference>
<dbReference type="GO" id="GO:0008198">
    <property type="term" value="F:ferrous iron binding"/>
    <property type="evidence" value="ECO:0007669"/>
    <property type="project" value="InterPro"/>
</dbReference>
<evidence type="ECO:0000256" key="9">
    <source>
        <dbReference type="ARBA" id="ARBA00022797"/>
    </source>
</evidence>
<evidence type="ECO:0000256" key="7">
    <source>
        <dbReference type="ARBA" id="ARBA00022723"/>
    </source>
</evidence>
<dbReference type="eggNOG" id="COG0346">
    <property type="taxonomic scope" value="Bacteria"/>
</dbReference>
<dbReference type="SUPFAM" id="SSF54593">
    <property type="entry name" value="Glyoxalase/Bleomycin resistance protein/Dihydroxybiphenyl dioxygenase"/>
    <property type="match status" value="1"/>
</dbReference>
<evidence type="ECO:0000256" key="14">
    <source>
        <dbReference type="ARBA" id="ARBA00031146"/>
    </source>
</evidence>
<dbReference type="NCBIfam" id="TIGR03211">
    <property type="entry name" value="catechol_2_3"/>
    <property type="match status" value="1"/>
</dbReference>
<evidence type="ECO:0000256" key="5">
    <source>
        <dbReference type="ARBA" id="ARBA00013117"/>
    </source>
</evidence>
<dbReference type="PROSITE" id="PS51819">
    <property type="entry name" value="VOC"/>
    <property type="match status" value="2"/>
</dbReference>
<dbReference type="Proteomes" id="UP000028252">
    <property type="component" value="Unassembled WGS sequence"/>
</dbReference>
<evidence type="ECO:0000256" key="12">
    <source>
        <dbReference type="ARBA" id="ARBA00023004"/>
    </source>
</evidence>
<comment type="caution">
    <text evidence="17">The sequence shown here is derived from an EMBL/GenBank/DDBJ whole genome shotgun (WGS) entry which is preliminary data.</text>
</comment>
<keyword evidence="12 15" id="KW-0408">Iron</keyword>
<evidence type="ECO:0000256" key="10">
    <source>
        <dbReference type="ARBA" id="ARBA00022964"/>
    </source>
</evidence>
<dbReference type="InterPro" id="IPR029068">
    <property type="entry name" value="Glyas_Bleomycin-R_OHBP_Dase"/>
</dbReference>
<evidence type="ECO:0000256" key="11">
    <source>
        <dbReference type="ARBA" id="ARBA00023002"/>
    </source>
</evidence>
<evidence type="ECO:0000256" key="15">
    <source>
        <dbReference type="RuleBase" id="RU000683"/>
    </source>
</evidence>
<comment type="cofactor">
    <cofactor evidence="2 15">
        <name>Fe(2+)</name>
        <dbReference type="ChEBI" id="CHEBI:29033"/>
    </cofactor>
</comment>
<evidence type="ECO:0000313" key="17">
    <source>
        <dbReference type="EMBL" id="KEA65334.1"/>
    </source>
</evidence>
<evidence type="ECO:0000256" key="6">
    <source>
        <dbReference type="ARBA" id="ARBA00022190"/>
    </source>
</evidence>
<reference evidence="17 18" key="1">
    <citation type="submission" date="2014-04" db="EMBL/GenBank/DDBJ databases">
        <title>Marinobacterium kochiensis sp. nov., isolated from sediment sample collected from Kochi backwaters in Kerala, India.</title>
        <authorList>
            <person name="Singh A."/>
            <person name="Pinnaka A.K."/>
        </authorList>
    </citation>
    <scope>NUCLEOTIDE SEQUENCE [LARGE SCALE GENOMIC DNA]</scope>
    <source>
        <strain evidence="17 18">AK27</strain>
    </source>
</reference>
<evidence type="ECO:0000313" key="18">
    <source>
        <dbReference type="Proteomes" id="UP000028252"/>
    </source>
</evidence>
<dbReference type="InterPro" id="IPR004360">
    <property type="entry name" value="Glyas_Fos-R_dOase_dom"/>
</dbReference>
<accession>A0A081G3H9</accession>
<dbReference type="PROSITE" id="PS00082">
    <property type="entry name" value="EXTRADIOL_DIOXYGENAS"/>
    <property type="match status" value="1"/>
</dbReference>
<keyword evidence="7" id="KW-0479">Metal-binding</keyword>
<protein>
    <recommendedName>
        <fullName evidence="6">Metapyrocatechase</fullName>
        <ecNumber evidence="5">1.13.11.2</ecNumber>
    </recommendedName>
    <alternativeName>
        <fullName evidence="14">CatO2ase</fullName>
    </alternativeName>
    <alternativeName>
        <fullName evidence="13">Catechol 2,3-dioxygenase</fullName>
    </alternativeName>
</protein>
<comment type="similarity">
    <text evidence="3 15">Belongs to the extradiol ring-cleavage dioxygenase family.</text>
</comment>
<dbReference type="PATRIC" id="fig|1232683.4.peg.286"/>
<dbReference type="Pfam" id="PF22247">
    <property type="entry name" value="Diox-like_N"/>
    <property type="match status" value="1"/>
</dbReference>
<dbReference type="InterPro" id="IPR050383">
    <property type="entry name" value="GlyoxalaseI/FosfomycinResist"/>
</dbReference>
<evidence type="ECO:0000256" key="2">
    <source>
        <dbReference type="ARBA" id="ARBA00001954"/>
    </source>
</evidence>
<dbReference type="InterPro" id="IPR017624">
    <property type="entry name" value="Catechol_2-3_dOase"/>
</dbReference>
<evidence type="ECO:0000256" key="1">
    <source>
        <dbReference type="ARBA" id="ARBA00000163"/>
    </source>
</evidence>
<keyword evidence="9 15" id="KW-0058">Aromatic hydrocarbons catabolism</keyword>
<name>A0A081G3H9_9GAMM</name>
<dbReference type="InterPro" id="IPR000486">
    <property type="entry name" value="Xdiol_ring_cleave_dOase_1/2"/>
</dbReference>
<organism evidence="17 18">
    <name type="scientific">Marinobacterium lacunae</name>
    <dbReference type="NCBI Taxonomy" id="1232683"/>
    <lineage>
        <taxon>Bacteria</taxon>
        <taxon>Pseudomonadati</taxon>
        <taxon>Pseudomonadota</taxon>
        <taxon>Gammaproteobacteria</taxon>
        <taxon>Oceanospirillales</taxon>
        <taxon>Oceanospirillaceae</taxon>
        <taxon>Marinobacterium</taxon>
    </lineage>
</organism>
<keyword evidence="8" id="KW-0677">Repeat</keyword>
<comment type="subunit">
    <text evidence="4">Homotetramer.</text>
</comment>
<keyword evidence="18" id="KW-1185">Reference proteome</keyword>
<dbReference type="Gene3D" id="3.10.180.10">
    <property type="entry name" value="2,3-Dihydroxybiphenyl 1,2-Dioxygenase, domain 1"/>
    <property type="match status" value="2"/>
</dbReference>
<proteinExistence type="inferred from homology"/>
<gene>
    <name evidence="17" type="ORF">ADIMK_0291</name>
</gene>
<comment type="catalytic activity">
    <reaction evidence="1">
        <text>catechol + O2 = (2Z,4E)-2-hydroxy-6-oxohexa-2,4-dienoate + H(+)</text>
        <dbReference type="Rhea" id="RHEA:17337"/>
        <dbReference type="ChEBI" id="CHEBI:15378"/>
        <dbReference type="ChEBI" id="CHEBI:15379"/>
        <dbReference type="ChEBI" id="CHEBI:18135"/>
        <dbReference type="ChEBI" id="CHEBI:71198"/>
        <dbReference type="EC" id="1.13.11.2"/>
    </reaction>
</comment>
<dbReference type="AlphaFoldDB" id="A0A081G3H9"/>
<dbReference type="STRING" id="1232683.ADIMK_0291"/>
<dbReference type="InterPro" id="IPR037523">
    <property type="entry name" value="VOC_core"/>
</dbReference>
<evidence type="ECO:0000259" key="16">
    <source>
        <dbReference type="PROSITE" id="PS51819"/>
    </source>
</evidence>
<dbReference type="PANTHER" id="PTHR21366">
    <property type="entry name" value="GLYOXALASE FAMILY PROTEIN"/>
    <property type="match status" value="1"/>
</dbReference>
<sequence length="309" mass="35034">MTMKKGVMRPGHVQIRVLDIDEALVHYRDLMGLIETDRDAEGRVYLKGWTEVDKFSVVLREADTAGMDFMGFKCVSEAVVDQLRGELAEFGCAIEDVPAEELKDCGRRVRFTAPTGHNFELYATKKQTGRYGVGNHNPEAWPRDLTGMKAQRFDHCLLYGPELDKTLDLFRTVLGFDLCEQVMTPDGKRVAQFLTVGMKAHDIAFIDHPEPGKFHHASFFLESWEDVLKAGDLISMTDTSIDIGPTRHGITHGSTIYFFDPSGNRNEVFCGGDYFYPDHEPITWDADKLGKAIFYHDRVLNERFLTVLT</sequence>
<feature type="domain" description="VOC" evidence="16">
    <location>
        <begin position="9"/>
        <end position="124"/>
    </location>
</feature>
<evidence type="ECO:0000256" key="13">
    <source>
        <dbReference type="ARBA" id="ARBA00030369"/>
    </source>
</evidence>
<keyword evidence="11 15" id="KW-0560">Oxidoreductase</keyword>
<evidence type="ECO:0000256" key="8">
    <source>
        <dbReference type="ARBA" id="ARBA00022737"/>
    </source>
</evidence>
<evidence type="ECO:0000256" key="3">
    <source>
        <dbReference type="ARBA" id="ARBA00008784"/>
    </source>
</evidence>
<dbReference type="InterPro" id="IPR054560">
    <property type="entry name" value="XylE-like_N"/>
</dbReference>